<comment type="similarity">
    <text evidence="1">Belongs to the zinc-containing alcohol dehydrogenase family.</text>
</comment>
<evidence type="ECO:0000256" key="3">
    <source>
        <dbReference type="ARBA" id="ARBA00023002"/>
    </source>
</evidence>
<dbReference type="Proteomes" id="UP000799778">
    <property type="component" value="Unassembled WGS sequence"/>
</dbReference>
<feature type="transmembrane region" description="Helical" evidence="4">
    <location>
        <begin position="177"/>
        <end position="199"/>
    </location>
</feature>
<feature type="domain" description="Alcohol dehydrogenase-like N-terminal" evidence="5">
    <location>
        <begin position="82"/>
        <end position="144"/>
    </location>
</feature>
<dbReference type="EMBL" id="ML978067">
    <property type="protein sequence ID" value="KAF2020218.1"/>
    <property type="molecule type" value="Genomic_DNA"/>
</dbReference>
<dbReference type="InterPro" id="IPR036291">
    <property type="entry name" value="NAD(P)-bd_dom_sf"/>
</dbReference>
<dbReference type="InterPro" id="IPR052585">
    <property type="entry name" value="Lipid_raft_assoc_Zn_ADH"/>
</dbReference>
<evidence type="ECO:0000313" key="7">
    <source>
        <dbReference type="Proteomes" id="UP000799778"/>
    </source>
</evidence>
<dbReference type="PANTHER" id="PTHR43482:SF2">
    <property type="entry name" value="ZINC-BINDING DEHYDROGENASE FAMILY, PUTATIVE (AFU_ORTHOLOGUE AFUA_3G15030)-RELATED"/>
    <property type="match status" value="1"/>
</dbReference>
<keyword evidence="7" id="KW-1185">Reference proteome</keyword>
<dbReference type="OrthoDB" id="201656at2759"/>
<dbReference type="Pfam" id="PF08240">
    <property type="entry name" value="ADH_N"/>
    <property type="match status" value="1"/>
</dbReference>
<dbReference type="PANTHER" id="PTHR43482">
    <property type="entry name" value="PROTEIN AST1-RELATED"/>
    <property type="match status" value="1"/>
</dbReference>
<evidence type="ECO:0000259" key="5">
    <source>
        <dbReference type="Pfam" id="PF08240"/>
    </source>
</evidence>
<dbReference type="SUPFAM" id="SSF51735">
    <property type="entry name" value="NAD(P)-binding Rossmann-fold domains"/>
    <property type="match status" value="1"/>
</dbReference>
<reference evidence="6" key="1">
    <citation type="journal article" date="2020" name="Stud. Mycol.">
        <title>101 Dothideomycetes genomes: a test case for predicting lifestyles and emergence of pathogens.</title>
        <authorList>
            <person name="Haridas S."/>
            <person name="Albert R."/>
            <person name="Binder M."/>
            <person name="Bloem J."/>
            <person name="Labutti K."/>
            <person name="Salamov A."/>
            <person name="Andreopoulos B."/>
            <person name="Baker S."/>
            <person name="Barry K."/>
            <person name="Bills G."/>
            <person name="Bluhm B."/>
            <person name="Cannon C."/>
            <person name="Castanera R."/>
            <person name="Culley D."/>
            <person name="Daum C."/>
            <person name="Ezra D."/>
            <person name="Gonzalez J."/>
            <person name="Henrissat B."/>
            <person name="Kuo A."/>
            <person name="Liang C."/>
            <person name="Lipzen A."/>
            <person name="Lutzoni F."/>
            <person name="Magnuson J."/>
            <person name="Mondo S."/>
            <person name="Nolan M."/>
            <person name="Ohm R."/>
            <person name="Pangilinan J."/>
            <person name="Park H.-J."/>
            <person name="Ramirez L."/>
            <person name="Alfaro M."/>
            <person name="Sun H."/>
            <person name="Tritt A."/>
            <person name="Yoshinaga Y."/>
            <person name="Zwiers L.-H."/>
            <person name="Turgeon B."/>
            <person name="Goodwin S."/>
            <person name="Spatafora J."/>
            <person name="Crous P."/>
            <person name="Grigoriev I."/>
        </authorList>
    </citation>
    <scope>NUCLEOTIDE SEQUENCE</scope>
    <source>
        <strain evidence="6">CBS 175.79</strain>
    </source>
</reference>
<keyword evidence="3" id="KW-0560">Oxidoreductase</keyword>
<proteinExistence type="inferred from homology"/>
<dbReference type="RefSeq" id="XP_033388557.1">
    <property type="nucleotide sequence ID" value="XM_033533680.1"/>
</dbReference>
<dbReference type="CDD" id="cd08249">
    <property type="entry name" value="enoyl_reductase_like"/>
    <property type="match status" value="1"/>
</dbReference>
<evidence type="ECO:0000313" key="6">
    <source>
        <dbReference type="EMBL" id="KAF2020218.1"/>
    </source>
</evidence>
<dbReference type="Gene3D" id="3.90.180.10">
    <property type="entry name" value="Medium-chain alcohol dehydrogenases, catalytic domain"/>
    <property type="match status" value="1"/>
</dbReference>
<name>A0A6A5Y3Z8_9PLEO</name>
<dbReference type="SUPFAM" id="SSF50129">
    <property type="entry name" value="GroES-like"/>
    <property type="match status" value="1"/>
</dbReference>
<keyword evidence="4" id="KW-0472">Membrane</keyword>
<dbReference type="InterPro" id="IPR013154">
    <property type="entry name" value="ADH-like_N"/>
</dbReference>
<sequence length="458" mass="50283">MVSWPFAKRRKSTFSASPLKVESVEEKTVKRDSVQEEDAHHYHRDTADVEIPEQQSALLLHAVRQPYEATSEYSIPKLEHDYELLVKVNAVGLNPIDWKSPDYGFGIPTLPFISGRELVGTVVQAPSAPNSRIKKGDVVIVPSTDYRDLRKAAFQEYTIASSFNTIRLPKHTSQESGSILGVAFVAAVLALGICMGVSFEDIENGPDLRKIVREIDPERLPEDIRQECLKGIEDEERAKSGDFLVIWGGSSTCAHTMKQIARAAGLKIISVVDTGKHGLRLSSTESIRPDLIVDSHDPERAIAVIRAATENSARFGFDTQGKDSAAQLLRSLASTDPKTALPNDIQDYEAVKTKLPTPPSTPSELSKTQRSHLVGLTGLPKTDIPDNTALHSIPIKLYHEIPEIGEALSEWCERLLLSKALLPPDVVGTVDGLDGINDGLDRLRKREIRGGRLVATLS</sequence>
<dbReference type="Gene3D" id="3.40.50.720">
    <property type="entry name" value="NAD(P)-binding Rossmann-like Domain"/>
    <property type="match status" value="1"/>
</dbReference>
<protein>
    <submittedName>
        <fullName evidence="6">GroES-like protein</fullName>
    </submittedName>
</protein>
<gene>
    <name evidence="6" type="ORF">BU24DRAFT_490022</name>
</gene>
<dbReference type="GeneID" id="54291077"/>
<keyword evidence="4" id="KW-0812">Transmembrane</keyword>
<accession>A0A6A5Y3Z8</accession>
<dbReference type="InterPro" id="IPR047122">
    <property type="entry name" value="Trans-enoyl_RdTase-like"/>
</dbReference>
<organism evidence="6 7">
    <name type="scientific">Aaosphaeria arxii CBS 175.79</name>
    <dbReference type="NCBI Taxonomy" id="1450172"/>
    <lineage>
        <taxon>Eukaryota</taxon>
        <taxon>Fungi</taxon>
        <taxon>Dikarya</taxon>
        <taxon>Ascomycota</taxon>
        <taxon>Pezizomycotina</taxon>
        <taxon>Dothideomycetes</taxon>
        <taxon>Pleosporomycetidae</taxon>
        <taxon>Pleosporales</taxon>
        <taxon>Pleosporales incertae sedis</taxon>
        <taxon>Aaosphaeria</taxon>
    </lineage>
</organism>
<dbReference type="AlphaFoldDB" id="A0A6A5Y3Z8"/>
<dbReference type="GO" id="GO:0016651">
    <property type="term" value="F:oxidoreductase activity, acting on NAD(P)H"/>
    <property type="evidence" value="ECO:0007669"/>
    <property type="project" value="InterPro"/>
</dbReference>
<evidence type="ECO:0000256" key="1">
    <source>
        <dbReference type="ARBA" id="ARBA00008072"/>
    </source>
</evidence>
<evidence type="ECO:0000256" key="2">
    <source>
        <dbReference type="ARBA" id="ARBA00011245"/>
    </source>
</evidence>
<dbReference type="InterPro" id="IPR011032">
    <property type="entry name" value="GroES-like_sf"/>
</dbReference>
<comment type="subunit">
    <text evidence="2">Monomer.</text>
</comment>
<evidence type="ECO:0000256" key="4">
    <source>
        <dbReference type="SAM" id="Phobius"/>
    </source>
</evidence>
<keyword evidence="4" id="KW-1133">Transmembrane helix</keyword>